<accession>A0A0D2UT74</accession>
<sequence>MYNATQARFIEPGSETPVPVGDMFDIPHWWGSKIENFYLHARHAADCVDLVDAYAQASNISYKFIVKSRFDLVWKCPFPDLNRLPDSHVYGPNYQMYGGQNDKMLIIPYRWRGLWRSFMLSMTDHSTRLDRDPVSAEQYLAAHIYRERIPRKPIELFVRIMLSSGNLGVY</sequence>
<proteinExistence type="predicted"/>
<keyword evidence="2" id="KW-1185">Reference proteome</keyword>
<reference evidence="2" key="1">
    <citation type="submission" date="2011-02" db="EMBL/GenBank/DDBJ databases">
        <title>The Genome Sequence of Capsaspora owczarzaki ATCC 30864.</title>
        <authorList>
            <person name="Russ C."/>
            <person name="Cuomo C."/>
            <person name="Burger G."/>
            <person name="Gray M.W."/>
            <person name="Holland P.W.H."/>
            <person name="King N."/>
            <person name="Lang F.B.F."/>
            <person name="Roger A.J."/>
            <person name="Ruiz-Trillo I."/>
            <person name="Young S.K."/>
            <person name="Zeng Q."/>
            <person name="Gargeya S."/>
            <person name="Alvarado L."/>
            <person name="Berlin A."/>
            <person name="Chapman S.B."/>
            <person name="Chen Z."/>
            <person name="Freedman E."/>
            <person name="Gellesch M."/>
            <person name="Goldberg J."/>
            <person name="Griggs A."/>
            <person name="Gujja S."/>
            <person name="Heilman E."/>
            <person name="Heiman D."/>
            <person name="Howarth C."/>
            <person name="Mehta T."/>
            <person name="Neiman D."/>
            <person name="Pearson M."/>
            <person name="Roberts A."/>
            <person name="Saif S."/>
            <person name="Shea T."/>
            <person name="Shenoy N."/>
            <person name="Sisk P."/>
            <person name="Stolte C."/>
            <person name="Sykes S."/>
            <person name="White J."/>
            <person name="Yandava C."/>
            <person name="Haas B."/>
            <person name="Nusbaum C."/>
            <person name="Birren B."/>
        </authorList>
    </citation>
    <scope>NUCLEOTIDE SEQUENCE</scope>
    <source>
        <strain evidence="2">ATCC 30864</strain>
    </source>
</reference>
<evidence type="ECO:0000313" key="1">
    <source>
        <dbReference type="EMBL" id="KJE98161.1"/>
    </source>
</evidence>
<dbReference type="AlphaFoldDB" id="A0A0D2UT74"/>
<dbReference type="InParanoid" id="A0A0D2UT74"/>
<name>A0A0D2UT74_CAPO3</name>
<dbReference type="Proteomes" id="UP000008743">
    <property type="component" value="Unassembled WGS sequence"/>
</dbReference>
<protein>
    <submittedName>
        <fullName evidence="1">Uncharacterized protein</fullName>
    </submittedName>
</protein>
<evidence type="ECO:0000313" key="2">
    <source>
        <dbReference type="Proteomes" id="UP000008743"/>
    </source>
</evidence>
<dbReference type="EMBL" id="KE346376">
    <property type="protein sequence ID" value="KJE98161.1"/>
    <property type="molecule type" value="Genomic_DNA"/>
</dbReference>
<gene>
    <name evidence="1" type="ORF">CAOG_008169</name>
</gene>
<organism evidence="1 2">
    <name type="scientific">Capsaspora owczarzaki (strain ATCC 30864)</name>
    <dbReference type="NCBI Taxonomy" id="595528"/>
    <lineage>
        <taxon>Eukaryota</taxon>
        <taxon>Filasterea</taxon>
        <taxon>Capsaspora</taxon>
    </lineage>
</organism>